<dbReference type="EMBL" id="BAAAIZ010000017">
    <property type="protein sequence ID" value="GAA1418583.1"/>
    <property type="molecule type" value="Genomic_DNA"/>
</dbReference>
<dbReference type="Proteomes" id="UP001500973">
    <property type="component" value="Unassembled WGS sequence"/>
</dbReference>
<evidence type="ECO:0000256" key="1">
    <source>
        <dbReference type="SAM" id="MobiDB-lite"/>
    </source>
</evidence>
<evidence type="ECO:0000313" key="3">
    <source>
        <dbReference type="Proteomes" id="UP001500973"/>
    </source>
</evidence>
<feature type="compositionally biased region" description="Basic and acidic residues" evidence="1">
    <location>
        <begin position="63"/>
        <end position="81"/>
    </location>
</feature>
<keyword evidence="3" id="KW-1185">Reference proteome</keyword>
<reference evidence="3" key="1">
    <citation type="journal article" date="2019" name="Int. J. Syst. Evol. Microbiol.">
        <title>The Global Catalogue of Microorganisms (GCM) 10K type strain sequencing project: providing services to taxonomists for standard genome sequencing and annotation.</title>
        <authorList>
            <consortium name="The Broad Institute Genomics Platform"/>
            <consortium name="The Broad Institute Genome Sequencing Center for Infectious Disease"/>
            <person name="Wu L."/>
            <person name="Ma J."/>
        </authorList>
    </citation>
    <scope>NUCLEOTIDE SEQUENCE [LARGE SCALE GENOMIC DNA]</scope>
    <source>
        <strain evidence="3">JCM 11756</strain>
    </source>
</reference>
<gene>
    <name evidence="2" type="ORF">GCM10009601_14210</name>
</gene>
<accession>A0ABP4JEH2</accession>
<organism evidence="2 3">
    <name type="scientific">Streptomyces thermospinosisporus</name>
    <dbReference type="NCBI Taxonomy" id="161482"/>
    <lineage>
        <taxon>Bacteria</taxon>
        <taxon>Bacillati</taxon>
        <taxon>Actinomycetota</taxon>
        <taxon>Actinomycetes</taxon>
        <taxon>Kitasatosporales</taxon>
        <taxon>Streptomycetaceae</taxon>
        <taxon>Streptomyces</taxon>
    </lineage>
</organism>
<protein>
    <submittedName>
        <fullName evidence="2">Uncharacterized protein</fullName>
    </submittedName>
</protein>
<sequence>MVRDVPRRCAGLGSVEGESGGTLVSTREGARRRTPVALTLPCAPTPGTEILTGGIPVGNQNEDSAKGTMREERNSTNRGEEGGSNASLEGLAG</sequence>
<evidence type="ECO:0000313" key="2">
    <source>
        <dbReference type="EMBL" id="GAA1418583.1"/>
    </source>
</evidence>
<comment type="caution">
    <text evidence="2">The sequence shown here is derived from an EMBL/GenBank/DDBJ whole genome shotgun (WGS) entry which is preliminary data.</text>
</comment>
<feature type="region of interest" description="Disordered" evidence="1">
    <location>
        <begin position="1"/>
        <end position="93"/>
    </location>
</feature>
<name>A0ABP4JEH2_9ACTN</name>
<proteinExistence type="predicted"/>